<dbReference type="AlphaFoldDB" id="A0ABD1Z5E9"/>
<keyword evidence="2" id="KW-1185">Reference proteome</keyword>
<evidence type="ECO:0000313" key="1">
    <source>
        <dbReference type="EMBL" id="KAL2642886.1"/>
    </source>
</evidence>
<proteinExistence type="predicted"/>
<sequence>MVEPQRLTTSTRVCLEYEPTILSNVPPTDNLALLVTLDLTVDACKDPSSPPSSQIVPVLAFVDLTQYASSPENEGSEESRMAS</sequence>
<evidence type="ECO:0000313" key="2">
    <source>
        <dbReference type="Proteomes" id="UP001605036"/>
    </source>
</evidence>
<organism evidence="1 2">
    <name type="scientific">Riccia fluitans</name>
    <dbReference type="NCBI Taxonomy" id="41844"/>
    <lineage>
        <taxon>Eukaryota</taxon>
        <taxon>Viridiplantae</taxon>
        <taxon>Streptophyta</taxon>
        <taxon>Embryophyta</taxon>
        <taxon>Marchantiophyta</taxon>
        <taxon>Marchantiopsida</taxon>
        <taxon>Marchantiidae</taxon>
        <taxon>Marchantiales</taxon>
        <taxon>Ricciaceae</taxon>
        <taxon>Riccia</taxon>
    </lineage>
</organism>
<accession>A0ABD1Z5E9</accession>
<dbReference type="EMBL" id="JBHFFA010000002">
    <property type="protein sequence ID" value="KAL2642886.1"/>
    <property type="molecule type" value="Genomic_DNA"/>
</dbReference>
<protein>
    <submittedName>
        <fullName evidence="1">Uncharacterized protein</fullName>
    </submittedName>
</protein>
<comment type="caution">
    <text evidence="1">The sequence shown here is derived from an EMBL/GenBank/DDBJ whole genome shotgun (WGS) entry which is preliminary data.</text>
</comment>
<name>A0ABD1Z5E9_9MARC</name>
<dbReference type="Proteomes" id="UP001605036">
    <property type="component" value="Unassembled WGS sequence"/>
</dbReference>
<gene>
    <name evidence="1" type="ORF">R1flu_010473</name>
</gene>
<reference evidence="1 2" key="1">
    <citation type="submission" date="2024-09" db="EMBL/GenBank/DDBJ databases">
        <title>Chromosome-scale assembly of Riccia fluitans.</title>
        <authorList>
            <person name="Paukszto L."/>
            <person name="Sawicki J."/>
            <person name="Karawczyk K."/>
            <person name="Piernik-Szablinska J."/>
            <person name="Szczecinska M."/>
            <person name="Mazdziarz M."/>
        </authorList>
    </citation>
    <scope>NUCLEOTIDE SEQUENCE [LARGE SCALE GENOMIC DNA]</scope>
    <source>
        <strain evidence="1">Rf_01</strain>
        <tissue evidence="1">Aerial parts of the thallus</tissue>
    </source>
</reference>